<dbReference type="InterPro" id="IPR036249">
    <property type="entry name" value="Thioredoxin-like_sf"/>
</dbReference>
<dbReference type="InterPro" id="IPR010634">
    <property type="entry name" value="DUF1223"/>
</dbReference>
<evidence type="ECO:0000313" key="1">
    <source>
        <dbReference type="EMBL" id="SHK58273.1"/>
    </source>
</evidence>
<dbReference type="OrthoDB" id="9808254at2"/>
<evidence type="ECO:0000313" key="2">
    <source>
        <dbReference type="Proteomes" id="UP000184314"/>
    </source>
</evidence>
<evidence type="ECO:0008006" key="3">
    <source>
        <dbReference type="Google" id="ProtNLM"/>
    </source>
</evidence>
<accession>A0A1M6TMY7</accession>
<proteinExistence type="predicted"/>
<organism evidence="1 2">
    <name type="scientific">Maribacter aquivivus</name>
    <dbReference type="NCBI Taxonomy" id="228958"/>
    <lineage>
        <taxon>Bacteria</taxon>
        <taxon>Pseudomonadati</taxon>
        <taxon>Bacteroidota</taxon>
        <taxon>Flavobacteriia</taxon>
        <taxon>Flavobacteriales</taxon>
        <taxon>Flavobacteriaceae</taxon>
        <taxon>Maribacter</taxon>
    </lineage>
</organism>
<protein>
    <recommendedName>
        <fullName evidence="3">DUF1223 domain-containing protein</fullName>
    </recommendedName>
</protein>
<dbReference type="Gene3D" id="3.40.30.10">
    <property type="entry name" value="Glutaredoxin"/>
    <property type="match status" value="1"/>
</dbReference>
<dbReference type="RefSeq" id="WP_084135075.1">
    <property type="nucleotide sequence ID" value="NZ_FQZX01000003.1"/>
</dbReference>
<keyword evidence="2" id="KW-1185">Reference proteome</keyword>
<name>A0A1M6TMY7_9FLAO</name>
<dbReference type="AlphaFoldDB" id="A0A1M6TMY7"/>
<dbReference type="SUPFAM" id="SSF52833">
    <property type="entry name" value="Thioredoxin-like"/>
    <property type="match status" value="1"/>
</dbReference>
<dbReference type="EMBL" id="FQZX01000003">
    <property type="protein sequence ID" value="SHK58273.1"/>
    <property type="molecule type" value="Genomic_DNA"/>
</dbReference>
<sequence>MFDKKVIIILFLAVGFSLTSFIRSQPSKDNKVDDAFSFNTIENKENGVVVLELFTSQGCSSCPPADILLEKAKNEYPENVFALSYHVDYWDYIGWADPFSNKNFTVKQSKYNRKLGYRGNYTPELVVNGKEHLVGSNRAKVESAINKYAAKASPNRLMSQQLDRVADKVNFNYKIEGATKGKIIRAVLLLNERTTEVKRGENSHRTLKNSNIVVAEKYLELGDNSVVGSITIPKIVKKDEKLILMLLVENDNAGITGAVKAAI</sequence>
<dbReference type="STRING" id="228958.SAMN04488007_3289"/>
<gene>
    <name evidence="1" type="ORF">SAMN04488007_3289</name>
</gene>
<dbReference type="PANTHER" id="PTHR36057:SF1">
    <property type="entry name" value="LIPOPROTEIN LIPID ATTACHMENT SITE-LIKE PROTEIN, PUTATIVE (DUF1223)-RELATED"/>
    <property type="match status" value="1"/>
</dbReference>
<dbReference type="Proteomes" id="UP000184314">
    <property type="component" value="Unassembled WGS sequence"/>
</dbReference>
<dbReference type="Pfam" id="PF06764">
    <property type="entry name" value="DUF1223"/>
    <property type="match status" value="1"/>
</dbReference>
<dbReference type="PANTHER" id="PTHR36057">
    <property type="match status" value="1"/>
</dbReference>
<reference evidence="2" key="1">
    <citation type="submission" date="2016-11" db="EMBL/GenBank/DDBJ databases">
        <authorList>
            <person name="Varghese N."/>
            <person name="Submissions S."/>
        </authorList>
    </citation>
    <scope>NUCLEOTIDE SEQUENCE [LARGE SCALE GENOMIC DNA]</scope>
    <source>
        <strain evidence="2">DSM 16478</strain>
    </source>
</reference>